<gene>
    <name evidence="2" type="ORF">B5F97_09575</name>
</gene>
<comment type="caution">
    <text evidence="2">The sequence shown here is derived from an EMBL/GenBank/DDBJ whole genome shotgun (WGS) entry which is preliminary data.</text>
</comment>
<dbReference type="Pfam" id="PF11306">
    <property type="entry name" value="DUF3108"/>
    <property type="match status" value="1"/>
</dbReference>
<evidence type="ECO:0008006" key="4">
    <source>
        <dbReference type="Google" id="ProtNLM"/>
    </source>
</evidence>
<dbReference type="AlphaFoldDB" id="A0A1Y3YT73"/>
<protein>
    <recommendedName>
        <fullName evidence="4">DUF3108 domain-containing protein</fullName>
    </recommendedName>
</protein>
<dbReference type="InterPro" id="IPR021457">
    <property type="entry name" value="DUF3108"/>
</dbReference>
<organism evidence="2 3">
    <name type="scientific">Bacteroides clarus</name>
    <dbReference type="NCBI Taxonomy" id="626929"/>
    <lineage>
        <taxon>Bacteria</taxon>
        <taxon>Pseudomonadati</taxon>
        <taxon>Bacteroidota</taxon>
        <taxon>Bacteroidia</taxon>
        <taxon>Bacteroidales</taxon>
        <taxon>Bacteroidaceae</taxon>
        <taxon>Bacteroides</taxon>
    </lineage>
</organism>
<accession>A0A1Y3YT73</accession>
<evidence type="ECO:0000313" key="3">
    <source>
        <dbReference type="Proteomes" id="UP000195386"/>
    </source>
</evidence>
<keyword evidence="1" id="KW-1133">Transmembrane helix</keyword>
<evidence type="ECO:0000256" key="1">
    <source>
        <dbReference type="SAM" id="Phobius"/>
    </source>
</evidence>
<dbReference type="Proteomes" id="UP000195386">
    <property type="component" value="Unassembled WGS sequence"/>
</dbReference>
<dbReference type="EMBL" id="NFII01000007">
    <property type="protein sequence ID" value="OUO01063.1"/>
    <property type="molecule type" value="Genomic_DNA"/>
</dbReference>
<keyword evidence="1" id="KW-0812">Transmembrane</keyword>
<sequence>MKTRKRKIAGITVTTAIATAVGDIVTKKQRIAGLLLLAGLMCLGGMMPVQAQCVAKNEAFQSGEHVMYDLYFNWKFIWKKVGLASLTTNATTYRSRPAYRFNLLSVGSKKTDFFFKMRDTLTCYVSDKLEPLYFRKAAEEGKRYTVDEAWFSYNNGVSTVKQRRTWHNPVREPQEMEYSDSRCIFDMLSILAQARSYDPKDYKIGEKILFPMATGRRVEEQTLIYRGKEEIEANNDTIYRCLVFSFVEYKKGKEKEVITFFVSDDKNHLPIRLDMYLNFGSAKAFLKSVRGNRYPMTSVVTK</sequence>
<name>A0A1Y3YT73_9BACE</name>
<dbReference type="RefSeq" id="WP_087426131.1">
    <property type="nucleotide sequence ID" value="NZ_CAMMFP010000014.1"/>
</dbReference>
<keyword evidence="1" id="KW-0472">Membrane</keyword>
<proteinExistence type="predicted"/>
<feature type="transmembrane region" description="Helical" evidence="1">
    <location>
        <begin position="32"/>
        <end position="49"/>
    </location>
</feature>
<evidence type="ECO:0000313" key="2">
    <source>
        <dbReference type="EMBL" id="OUO01063.1"/>
    </source>
</evidence>
<reference evidence="3" key="1">
    <citation type="submission" date="2017-04" db="EMBL/GenBank/DDBJ databases">
        <title>Function of individual gut microbiota members based on whole genome sequencing of pure cultures obtained from chicken caecum.</title>
        <authorList>
            <person name="Medvecky M."/>
            <person name="Cejkova D."/>
            <person name="Polansky O."/>
            <person name="Karasova D."/>
            <person name="Kubasova T."/>
            <person name="Cizek A."/>
            <person name="Rychlik I."/>
        </authorList>
    </citation>
    <scope>NUCLEOTIDE SEQUENCE [LARGE SCALE GENOMIC DNA]</scope>
    <source>
        <strain evidence="3">An43</strain>
    </source>
</reference>